<dbReference type="AlphaFoldDB" id="A0A1M6C3A3"/>
<dbReference type="SUPFAM" id="SSF53807">
    <property type="entry name" value="Helical backbone' metal receptor"/>
    <property type="match status" value="1"/>
</dbReference>
<evidence type="ECO:0000256" key="1">
    <source>
        <dbReference type="ARBA" id="ARBA00008814"/>
    </source>
</evidence>
<reference evidence="3 4" key="1">
    <citation type="submission" date="2016-11" db="EMBL/GenBank/DDBJ databases">
        <authorList>
            <person name="Jaros S."/>
            <person name="Januszkiewicz K."/>
            <person name="Wedrychowicz H."/>
        </authorList>
    </citation>
    <scope>NUCLEOTIDE SEQUENCE [LARGE SCALE GENOMIC DNA]</scope>
    <source>
        <strain evidence="3 4">DSM 3074</strain>
    </source>
</reference>
<organism evidence="3 4">
    <name type="scientific">Anaerovibrio lipolyticus DSM 3074</name>
    <dbReference type="NCBI Taxonomy" id="1120997"/>
    <lineage>
        <taxon>Bacteria</taxon>
        <taxon>Bacillati</taxon>
        <taxon>Bacillota</taxon>
        <taxon>Negativicutes</taxon>
        <taxon>Selenomonadales</taxon>
        <taxon>Selenomonadaceae</taxon>
        <taxon>Anaerovibrio</taxon>
    </lineage>
</organism>
<dbReference type="InterPro" id="IPR050902">
    <property type="entry name" value="ABC_Transporter_SBP"/>
</dbReference>
<dbReference type="Pfam" id="PF01497">
    <property type="entry name" value="Peripla_BP_2"/>
    <property type="match status" value="1"/>
</dbReference>
<evidence type="ECO:0000313" key="4">
    <source>
        <dbReference type="Proteomes" id="UP000191240"/>
    </source>
</evidence>
<dbReference type="GO" id="GO:0071281">
    <property type="term" value="P:cellular response to iron ion"/>
    <property type="evidence" value="ECO:0007669"/>
    <property type="project" value="TreeGrafter"/>
</dbReference>
<dbReference type="EMBL" id="FQYW01000007">
    <property type="protein sequence ID" value="SHI55525.1"/>
    <property type="molecule type" value="Genomic_DNA"/>
</dbReference>
<gene>
    <name evidence="3" type="ORF">SAMN02745671_00979</name>
</gene>
<accession>A0A1M6C3A3</accession>
<dbReference type="PROSITE" id="PS51257">
    <property type="entry name" value="PROKAR_LIPOPROTEIN"/>
    <property type="match status" value="1"/>
</dbReference>
<dbReference type="PROSITE" id="PS50983">
    <property type="entry name" value="FE_B12_PBP"/>
    <property type="match status" value="1"/>
</dbReference>
<protein>
    <submittedName>
        <fullName evidence="3">Iron complex transport system substrate-binding protein</fullName>
    </submittedName>
</protein>
<name>A0A1M6C3A3_9FIRM</name>
<dbReference type="Proteomes" id="UP000191240">
    <property type="component" value="Unassembled WGS sequence"/>
</dbReference>
<proteinExistence type="inferred from homology"/>
<dbReference type="InterPro" id="IPR002491">
    <property type="entry name" value="ABC_transptr_periplasmic_BD"/>
</dbReference>
<evidence type="ECO:0000259" key="2">
    <source>
        <dbReference type="PROSITE" id="PS50983"/>
    </source>
</evidence>
<dbReference type="PANTHER" id="PTHR30535:SF34">
    <property type="entry name" value="MOLYBDATE-BINDING PROTEIN MOLA"/>
    <property type="match status" value="1"/>
</dbReference>
<dbReference type="Gene3D" id="3.40.50.1980">
    <property type="entry name" value="Nitrogenase molybdenum iron protein domain"/>
    <property type="match status" value="2"/>
</dbReference>
<evidence type="ECO:0000313" key="3">
    <source>
        <dbReference type="EMBL" id="SHI55525.1"/>
    </source>
</evidence>
<sequence length="330" mass="36286">MNRFIKWNIAVLMLLVLISLVGCKQDTKTADTSAAYTVTDIQGTKVTIPAKPKRILTMSMSTDEMMLGLVEPERMVAVNSLLDDPSSSNMVELGKQVPTKIKYPSVEEIAALQPDLVIEPDWGDLSRVAALRDLGIPVVVCKGPKNLQDIKETITLLAQAVGEPQRGDILLKKMDEKLGEIKAKVAEIPQSERKSVLLISLMKDYGGAGCAFDEACQLAGVINGAAAAGIQNGQIMTKEKMVDINPDFLFLPSYNNHGEVDINRIRSEYINDPGLQGMKAIKNGALLMPDEGYIYNCSQDFVFAVQEIAYRVYGDKFKLEPQQYLSAVER</sequence>
<feature type="domain" description="Fe/B12 periplasmic-binding" evidence="2">
    <location>
        <begin position="54"/>
        <end position="316"/>
    </location>
</feature>
<dbReference type="PANTHER" id="PTHR30535">
    <property type="entry name" value="VITAMIN B12-BINDING PROTEIN"/>
    <property type="match status" value="1"/>
</dbReference>
<comment type="similarity">
    <text evidence="1">Belongs to the bacterial solute-binding protein 8 family.</text>
</comment>